<dbReference type="InterPro" id="IPR001870">
    <property type="entry name" value="B30.2/SPRY"/>
</dbReference>
<organism evidence="3 4">
    <name type="scientific">Cervus elaphus hippelaphus</name>
    <name type="common">European red deer</name>
    <dbReference type="NCBI Taxonomy" id="46360"/>
    <lineage>
        <taxon>Eukaryota</taxon>
        <taxon>Metazoa</taxon>
        <taxon>Chordata</taxon>
        <taxon>Craniata</taxon>
        <taxon>Vertebrata</taxon>
        <taxon>Euteleostomi</taxon>
        <taxon>Mammalia</taxon>
        <taxon>Eutheria</taxon>
        <taxon>Laurasiatheria</taxon>
        <taxon>Artiodactyla</taxon>
        <taxon>Ruminantia</taxon>
        <taxon>Pecora</taxon>
        <taxon>Cervidae</taxon>
        <taxon>Cervinae</taxon>
        <taxon>Cervus</taxon>
    </lineage>
</organism>
<feature type="domain" description="B30.2/SPRY" evidence="2">
    <location>
        <begin position="1"/>
        <end position="165"/>
    </location>
</feature>
<dbReference type="AlphaFoldDB" id="A0A212CPG4"/>
<dbReference type="GO" id="GO:0005219">
    <property type="term" value="F:ryanodine-sensitive calcium-release channel activity"/>
    <property type="evidence" value="ECO:0007669"/>
    <property type="project" value="TreeGrafter"/>
</dbReference>
<dbReference type="GO" id="GO:0034704">
    <property type="term" value="C:calcium channel complex"/>
    <property type="evidence" value="ECO:0007669"/>
    <property type="project" value="TreeGrafter"/>
</dbReference>
<evidence type="ECO:0000313" key="3">
    <source>
        <dbReference type="EMBL" id="OWK07840.1"/>
    </source>
</evidence>
<dbReference type="InterPro" id="IPR015925">
    <property type="entry name" value="Ryanodine_IP3_receptor"/>
</dbReference>
<evidence type="ECO:0000256" key="1">
    <source>
        <dbReference type="SAM" id="MobiDB-lite"/>
    </source>
</evidence>
<feature type="non-terminal residue" evidence="3">
    <location>
        <position position="238"/>
    </location>
</feature>
<dbReference type="GO" id="GO:0005790">
    <property type="term" value="C:smooth endoplasmic reticulum"/>
    <property type="evidence" value="ECO:0007669"/>
    <property type="project" value="TreeGrafter"/>
</dbReference>
<reference evidence="3 4" key="1">
    <citation type="journal article" date="2018" name="Mol. Genet. Genomics">
        <title>The red deer Cervus elaphus genome CerEla1.0: sequencing, annotating, genes, and chromosomes.</title>
        <authorList>
            <person name="Bana N.A."/>
            <person name="Nyiri A."/>
            <person name="Nagy J."/>
            <person name="Frank K."/>
            <person name="Nagy T."/>
            <person name="Steger V."/>
            <person name="Schiller M."/>
            <person name="Lakatos P."/>
            <person name="Sugar L."/>
            <person name="Horn P."/>
            <person name="Barta E."/>
            <person name="Orosz L."/>
        </authorList>
    </citation>
    <scope>NUCLEOTIDE SEQUENCE [LARGE SCALE GENOMIC DNA]</scope>
    <source>
        <strain evidence="3">Hungarian</strain>
    </source>
</reference>
<dbReference type="GO" id="GO:0030018">
    <property type="term" value="C:Z disc"/>
    <property type="evidence" value="ECO:0007669"/>
    <property type="project" value="TreeGrafter"/>
</dbReference>
<sequence length="238" mass="26651">YPPGDHENPFTFTAARADVCSGTGERFRIFRAEKTYAVKAGRWYFEFEAVTAGDMRVGWSRPGCQPDQELGSDERAFAFDGFKAQRWHQGNEHYGRSWQAGDVVGCMVDMTEHTMMFTLNGEILLDDSGSELAFKDFEVGDGFIPSSSTDIMFYRLSMPIECAEVFSKPAAGGIPGTGLFGPKNDLEDYDVDSDFEVLMKTAHGHLVPDRGDKDKEAAKPEFNNHKDYAQEKPSRLKQ</sequence>
<dbReference type="PROSITE" id="PS50188">
    <property type="entry name" value="B302_SPRY"/>
    <property type="match status" value="1"/>
</dbReference>
<feature type="non-terminal residue" evidence="3">
    <location>
        <position position="1"/>
    </location>
</feature>
<name>A0A212CPG4_CEREH</name>
<gene>
    <name evidence="3" type="ORF">Celaphus_00008164</name>
</gene>
<dbReference type="GO" id="GO:0042383">
    <property type="term" value="C:sarcolemma"/>
    <property type="evidence" value="ECO:0007669"/>
    <property type="project" value="TreeGrafter"/>
</dbReference>
<evidence type="ECO:0000313" key="4">
    <source>
        <dbReference type="Proteomes" id="UP000242450"/>
    </source>
</evidence>
<dbReference type="InterPro" id="IPR035764">
    <property type="entry name" value="SPRY2_RyR"/>
</dbReference>
<dbReference type="GO" id="GO:0033017">
    <property type="term" value="C:sarcoplasmic reticulum membrane"/>
    <property type="evidence" value="ECO:0007669"/>
    <property type="project" value="TreeGrafter"/>
</dbReference>
<keyword evidence="4" id="KW-1185">Reference proteome</keyword>
<dbReference type="InterPro" id="IPR043136">
    <property type="entry name" value="B30.2/SPRY_sf"/>
</dbReference>
<dbReference type="EMBL" id="MKHE01000015">
    <property type="protein sequence ID" value="OWK07840.1"/>
    <property type="molecule type" value="Genomic_DNA"/>
</dbReference>
<dbReference type="PANTHER" id="PTHR46399:SF7">
    <property type="entry name" value="RYANODINE RECEPTOR 2"/>
    <property type="match status" value="1"/>
</dbReference>
<dbReference type="InterPro" id="IPR013320">
    <property type="entry name" value="ConA-like_dom_sf"/>
</dbReference>
<dbReference type="CDD" id="cd12878">
    <property type="entry name" value="SPRY2_RyR"/>
    <property type="match status" value="1"/>
</dbReference>
<dbReference type="InterPro" id="IPR003877">
    <property type="entry name" value="SPRY_dom"/>
</dbReference>
<dbReference type="OrthoDB" id="258495at2759"/>
<dbReference type="PANTHER" id="PTHR46399">
    <property type="entry name" value="B30.2/SPRY DOMAIN-CONTAINING PROTEIN"/>
    <property type="match status" value="1"/>
</dbReference>
<dbReference type="Pfam" id="PF00622">
    <property type="entry name" value="SPRY"/>
    <property type="match status" value="1"/>
</dbReference>
<accession>A0A212CPG4</accession>
<protein>
    <recommendedName>
        <fullName evidence="2">B30.2/SPRY domain-containing protein</fullName>
    </recommendedName>
</protein>
<comment type="caution">
    <text evidence="3">The sequence shown here is derived from an EMBL/GenBank/DDBJ whole genome shotgun (WGS) entry which is preliminary data.</text>
</comment>
<dbReference type="GO" id="GO:0006941">
    <property type="term" value="P:striated muscle contraction"/>
    <property type="evidence" value="ECO:0007669"/>
    <property type="project" value="TreeGrafter"/>
</dbReference>
<dbReference type="SUPFAM" id="SSF49899">
    <property type="entry name" value="Concanavalin A-like lectins/glucanases"/>
    <property type="match status" value="1"/>
</dbReference>
<dbReference type="Proteomes" id="UP000242450">
    <property type="component" value="Chromosome 15"/>
</dbReference>
<dbReference type="Gene3D" id="2.60.120.920">
    <property type="match status" value="1"/>
</dbReference>
<feature type="region of interest" description="Disordered" evidence="1">
    <location>
        <begin position="206"/>
        <end position="238"/>
    </location>
</feature>
<evidence type="ECO:0000259" key="2">
    <source>
        <dbReference type="PROSITE" id="PS50188"/>
    </source>
</evidence>
<dbReference type="SMART" id="SM00449">
    <property type="entry name" value="SPRY"/>
    <property type="match status" value="1"/>
</dbReference>
<dbReference type="GO" id="GO:0014808">
    <property type="term" value="P:release of sequestered calcium ion into cytosol by sarcoplasmic reticulum"/>
    <property type="evidence" value="ECO:0007669"/>
    <property type="project" value="TreeGrafter"/>
</dbReference>
<proteinExistence type="predicted"/>